<evidence type="ECO:0000256" key="3">
    <source>
        <dbReference type="ARBA" id="ARBA00020629"/>
    </source>
</evidence>
<accession>A0AAD4I730</accession>
<dbReference type="InterPro" id="IPR019258">
    <property type="entry name" value="Mediator_Med4"/>
</dbReference>
<dbReference type="GO" id="GO:0016592">
    <property type="term" value="C:mediator complex"/>
    <property type="evidence" value="ECO:0007669"/>
    <property type="project" value="InterPro"/>
</dbReference>
<feature type="region of interest" description="Disordered" evidence="10">
    <location>
        <begin position="241"/>
        <end position="296"/>
    </location>
</feature>
<dbReference type="EMBL" id="JAANER010000009">
    <property type="protein sequence ID" value="KAG9186116.1"/>
    <property type="molecule type" value="Genomic_DNA"/>
</dbReference>
<keyword evidence="5 8" id="KW-0804">Transcription</keyword>
<reference evidence="11" key="1">
    <citation type="submission" date="2021-07" db="EMBL/GenBank/DDBJ databases">
        <title>Genome Resource of American Ginseng Black Spot Pathogen Alternaria panax.</title>
        <authorList>
            <person name="Qiu C."/>
            <person name="Wang W."/>
            <person name="Liu Z."/>
        </authorList>
    </citation>
    <scope>NUCLEOTIDE SEQUENCE</scope>
    <source>
        <strain evidence="11">BNCC115425</strain>
    </source>
</reference>
<dbReference type="AlphaFoldDB" id="A0AAD4I730"/>
<comment type="subcellular location">
    <subcellularLocation>
        <location evidence="1 8">Nucleus</location>
    </subcellularLocation>
</comment>
<comment type="similarity">
    <text evidence="2 8">Belongs to the Mediator complex subunit 4 family.</text>
</comment>
<evidence type="ECO:0000256" key="4">
    <source>
        <dbReference type="ARBA" id="ARBA00023015"/>
    </source>
</evidence>
<feature type="compositionally biased region" description="Low complexity" evidence="10">
    <location>
        <begin position="246"/>
        <end position="255"/>
    </location>
</feature>
<name>A0AAD4I730_9PLEO</name>
<keyword evidence="6 8" id="KW-0539">Nucleus</keyword>
<dbReference type="GO" id="GO:0003712">
    <property type="term" value="F:transcription coregulator activity"/>
    <property type="evidence" value="ECO:0007669"/>
    <property type="project" value="InterPro"/>
</dbReference>
<evidence type="ECO:0000256" key="7">
    <source>
        <dbReference type="ARBA" id="ARBA00031257"/>
    </source>
</evidence>
<evidence type="ECO:0000256" key="2">
    <source>
        <dbReference type="ARBA" id="ARBA00009626"/>
    </source>
</evidence>
<feature type="region of interest" description="Disordered" evidence="10">
    <location>
        <begin position="129"/>
        <end position="172"/>
    </location>
</feature>
<comment type="function">
    <text evidence="8">Component of the Mediator complex, a coactivator involved in the regulated transcription of nearly all RNA polymerase II-dependent genes. Mediator functions as a bridge to convey information from gene-specific regulatory proteins to the basal RNA polymerase II transcription machinery. Mediator is recruited to promoters by direct interactions with regulatory proteins and serves as a scaffold for the assembly of a functional preinitiation complex with RNA polymerase II and the general transcription factors.</text>
</comment>
<evidence type="ECO:0000256" key="6">
    <source>
        <dbReference type="ARBA" id="ARBA00023242"/>
    </source>
</evidence>
<evidence type="ECO:0000256" key="10">
    <source>
        <dbReference type="SAM" id="MobiDB-lite"/>
    </source>
</evidence>
<feature type="coiled-coil region" evidence="9">
    <location>
        <begin position="60"/>
        <end position="87"/>
    </location>
</feature>
<keyword evidence="9" id="KW-0175">Coiled coil</keyword>
<dbReference type="Proteomes" id="UP001199106">
    <property type="component" value="Unassembled WGS sequence"/>
</dbReference>
<dbReference type="Pfam" id="PF10018">
    <property type="entry name" value="Med4"/>
    <property type="match status" value="1"/>
</dbReference>
<evidence type="ECO:0000256" key="9">
    <source>
        <dbReference type="SAM" id="Coils"/>
    </source>
</evidence>
<dbReference type="PANTHER" id="PTHR13208:SF2">
    <property type="entry name" value="MEDIATOR OF RNA POLYMERASE II TRANSCRIPTION SUBUNIT 4"/>
    <property type="match status" value="1"/>
</dbReference>
<evidence type="ECO:0000313" key="11">
    <source>
        <dbReference type="EMBL" id="KAG9186116.1"/>
    </source>
</evidence>
<comment type="caution">
    <text evidence="11">The sequence shown here is derived from an EMBL/GenBank/DDBJ whole genome shotgun (WGS) entry which is preliminary data.</text>
</comment>
<keyword evidence="8" id="KW-0010">Activator</keyword>
<dbReference type="GO" id="GO:0006357">
    <property type="term" value="P:regulation of transcription by RNA polymerase II"/>
    <property type="evidence" value="ECO:0007669"/>
    <property type="project" value="InterPro"/>
</dbReference>
<gene>
    <name evidence="8" type="primary">MED4</name>
    <name evidence="11" type="ORF">G6011_02672</name>
</gene>
<sequence>MDDILNEQFERVEKALTTLVDSIAAYNPAIQAAIDLVAADDELSQGLDQLAKHQANHIRIQHLRAEADALEEQLKTSVRKLAELRHELFDTPVTTFPEDSRAVPFDELLQYATNISRYTVPPTYRERVPAADKDKEDEDFGSIGAPTNGVNTPALAPETVEPASEAAQGQKEGEDAAGALEITLEEEEWLRKLKASNLAWYPWPSNEKIRSGALFSLQYWREKGKNLDEFNVPAHLKAERERVLHQQQQQQQQQQDAVAQEVATQSPAMLIPELPPSENTHRPKPLGVFTGFDDDD</sequence>
<dbReference type="PANTHER" id="PTHR13208">
    <property type="entry name" value="MEDIATOR OF RNA POLYMERASE II TRANSCRIPTION SUBUNIT 4"/>
    <property type="match status" value="1"/>
</dbReference>
<comment type="subunit">
    <text evidence="8">Component of the Mediator complex.</text>
</comment>
<evidence type="ECO:0000313" key="12">
    <source>
        <dbReference type="Proteomes" id="UP001199106"/>
    </source>
</evidence>
<evidence type="ECO:0000256" key="8">
    <source>
        <dbReference type="RuleBase" id="RU364141"/>
    </source>
</evidence>
<organism evidence="11 12">
    <name type="scientific">Alternaria panax</name>
    <dbReference type="NCBI Taxonomy" id="48097"/>
    <lineage>
        <taxon>Eukaryota</taxon>
        <taxon>Fungi</taxon>
        <taxon>Dikarya</taxon>
        <taxon>Ascomycota</taxon>
        <taxon>Pezizomycotina</taxon>
        <taxon>Dothideomycetes</taxon>
        <taxon>Pleosporomycetidae</taxon>
        <taxon>Pleosporales</taxon>
        <taxon>Pleosporineae</taxon>
        <taxon>Pleosporaceae</taxon>
        <taxon>Alternaria</taxon>
        <taxon>Alternaria sect. Panax</taxon>
    </lineage>
</organism>
<dbReference type="GO" id="GO:0070847">
    <property type="term" value="C:core mediator complex"/>
    <property type="evidence" value="ECO:0007669"/>
    <property type="project" value="TreeGrafter"/>
</dbReference>
<proteinExistence type="inferred from homology"/>
<protein>
    <recommendedName>
        <fullName evidence="3 8">Mediator of RNA polymerase II transcription subunit 4</fullName>
    </recommendedName>
    <alternativeName>
        <fullName evidence="7 8">Mediator complex subunit 4</fullName>
    </alternativeName>
</protein>
<evidence type="ECO:0000256" key="5">
    <source>
        <dbReference type="ARBA" id="ARBA00023163"/>
    </source>
</evidence>
<keyword evidence="12" id="KW-1185">Reference proteome</keyword>
<keyword evidence="4 8" id="KW-0805">Transcription regulation</keyword>
<evidence type="ECO:0000256" key="1">
    <source>
        <dbReference type="ARBA" id="ARBA00004123"/>
    </source>
</evidence>